<feature type="non-terminal residue" evidence="1">
    <location>
        <position position="1"/>
    </location>
</feature>
<accession>A0A938X897</accession>
<protein>
    <submittedName>
        <fullName evidence="1">Uncharacterized protein</fullName>
    </submittedName>
</protein>
<reference evidence="1" key="1">
    <citation type="submission" date="2020-08" db="EMBL/GenBank/DDBJ databases">
        <authorList>
            <person name="Cejkova D."/>
            <person name="Kubasova T."/>
            <person name="Jahodarova E."/>
            <person name="Rychlik I."/>
        </authorList>
    </citation>
    <scope>NUCLEOTIDE SEQUENCE</scope>
    <source>
        <strain evidence="1">An559</strain>
    </source>
</reference>
<dbReference type="Proteomes" id="UP000774750">
    <property type="component" value="Unassembled WGS sequence"/>
</dbReference>
<proteinExistence type="predicted"/>
<organism evidence="1 2">
    <name type="scientific">Merdimmobilis hominis</name>
    <dbReference type="NCBI Taxonomy" id="2897707"/>
    <lineage>
        <taxon>Bacteria</taxon>
        <taxon>Bacillati</taxon>
        <taxon>Bacillota</taxon>
        <taxon>Clostridia</taxon>
        <taxon>Eubacteriales</taxon>
        <taxon>Oscillospiraceae</taxon>
        <taxon>Merdimmobilis</taxon>
    </lineage>
</organism>
<dbReference type="EMBL" id="JACJKY010000056">
    <property type="protein sequence ID" value="MBM6922051.1"/>
    <property type="molecule type" value="Genomic_DNA"/>
</dbReference>
<keyword evidence="2" id="KW-1185">Reference proteome</keyword>
<sequence>VAVVLSVALIAAVCVSVFFPKTTIASLLHLTSKDQIKQITISSLYIANVKLFSDDSETIYSKQLDITGTPLGKQYIDTIFSKPIIFQDSGTCPPLAVQGTDYKAVTVKLTIDGGDDAPIIQTDISLGCCAFPELCDVPEIYLSYDYTTDYLRKQFEENNERGIQEEIKQEQSYIFTIPGDELFSAAFINEQLGVGD</sequence>
<dbReference type="RefSeq" id="WP_204448429.1">
    <property type="nucleotide sequence ID" value="NZ_JACJKY010000056.1"/>
</dbReference>
<name>A0A938X897_9FIRM</name>
<reference evidence="1" key="2">
    <citation type="journal article" date="2021" name="Sci. Rep.">
        <title>The distribution of antibiotic resistance genes in chicken gut microbiota commensals.</title>
        <authorList>
            <person name="Juricova H."/>
            <person name="Matiasovicova J."/>
            <person name="Kubasova T."/>
            <person name="Cejkova D."/>
            <person name="Rychlik I."/>
        </authorList>
    </citation>
    <scope>NUCLEOTIDE SEQUENCE</scope>
    <source>
        <strain evidence="1">An559</strain>
    </source>
</reference>
<gene>
    <name evidence="1" type="ORF">H6A12_12990</name>
</gene>
<comment type="caution">
    <text evidence="1">The sequence shown here is derived from an EMBL/GenBank/DDBJ whole genome shotgun (WGS) entry which is preliminary data.</text>
</comment>
<evidence type="ECO:0000313" key="2">
    <source>
        <dbReference type="Proteomes" id="UP000774750"/>
    </source>
</evidence>
<evidence type="ECO:0000313" key="1">
    <source>
        <dbReference type="EMBL" id="MBM6922051.1"/>
    </source>
</evidence>
<dbReference type="AlphaFoldDB" id="A0A938X897"/>